<evidence type="ECO:0000256" key="1">
    <source>
        <dbReference type="ARBA" id="ARBA00000085"/>
    </source>
</evidence>
<dbReference type="Proteomes" id="UP000315750">
    <property type="component" value="Chromosome"/>
</dbReference>
<keyword evidence="5" id="KW-0418">Kinase</keyword>
<dbReference type="PROSITE" id="PS50109">
    <property type="entry name" value="HIS_KIN"/>
    <property type="match status" value="1"/>
</dbReference>
<dbReference type="Gene3D" id="1.10.287.130">
    <property type="match status" value="1"/>
</dbReference>
<dbReference type="InterPro" id="IPR004358">
    <property type="entry name" value="Sig_transdc_His_kin-like_C"/>
</dbReference>
<comment type="catalytic activity">
    <reaction evidence="1">
        <text>ATP + protein L-histidine = ADP + protein N-phospho-L-histidine.</text>
        <dbReference type="EC" id="2.7.13.3"/>
    </reaction>
</comment>
<evidence type="ECO:0000256" key="3">
    <source>
        <dbReference type="ARBA" id="ARBA00022679"/>
    </source>
</evidence>
<dbReference type="AlphaFoldDB" id="A0A518AKK9"/>
<feature type="domain" description="Histidine kinase" evidence="9">
    <location>
        <begin position="141"/>
        <end position="348"/>
    </location>
</feature>
<dbReference type="GO" id="GO:0000160">
    <property type="term" value="P:phosphorelay signal transduction system"/>
    <property type="evidence" value="ECO:0007669"/>
    <property type="project" value="UniProtKB-KW"/>
</dbReference>
<dbReference type="GO" id="GO:0004673">
    <property type="term" value="F:protein histidine kinase activity"/>
    <property type="evidence" value="ECO:0007669"/>
    <property type="project" value="UniProtKB-EC"/>
</dbReference>
<proteinExistence type="predicted"/>
<dbReference type="InterPro" id="IPR003594">
    <property type="entry name" value="HATPase_dom"/>
</dbReference>
<evidence type="ECO:0000256" key="4">
    <source>
        <dbReference type="ARBA" id="ARBA00022741"/>
    </source>
</evidence>
<reference evidence="10 11" key="1">
    <citation type="submission" date="2019-02" db="EMBL/GenBank/DDBJ databases">
        <title>Deep-cultivation of Planctomycetes and their phenomic and genomic characterization uncovers novel biology.</title>
        <authorList>
            <person name="Wiegand S."/>
            <person name="Jogler M."/>
            <person name="Boedeker C."/>
            <person name="Pinto D."/>
            <person name="Vollmers J."/>
            <person name="Rivas-Marin E."/>
            <person name="Kohn T."/>
            <person name="Peeters S.H."/>
            <person name="Heuer A."/>
            <person name="Rast P."/>
            <person name="Oberbeckmann S."/>
            <person name="Bunk B."/>
            <person name="Jeske O."/>
            <person name="Meyerdierks A."/>
            <person name="Storesund J.E."/>
            <person name="Kallscheuer N."/>
            <person name="Luecker S."/>
            <person name="Lage O.M."/>
            <person name="Pohl T."/>
            <person name="Merkel B.J."/>
            <person name="Hornburger P."/>
            <person name="Mueller R.-W."/>
            <person name="Bruemmer F."/>
            <person name="Labrenz M."/>
            <person name="Spormann A.M."/>
            <person name="Op den Camp H."/>
            <person name="Overmann J."/>
            <person name="Amann R."/>
            <person name="Jetten M.S.M."/>
            <person name="Mascher T."/>
            <person name="Medema M.H."/>
            <person name="Devos D.P."/>
            <person name="Kaster A.-K."/>
            <person name="Ovreas L."/>
            <person name="Rohde M."/>
            <person name="Galperin M.Y."/>
            <person name="Jogler C."/>
        </authorList>
    </citation>
    <scope>NUCLEOTIDE SEQUENCE [LARGE SCALE GENOMIC DNA]</scope>
    <source>
        <strain evidence="10 11">Pan181</strain>
    </source>
</reference>
<evidence type="ECO:0000313" key="10">
    <source>
        <dbReference type="EMBL" id="QDU55267.1"/>
    </source>
</evidence>
<evidence type="ECO:0000256" key="7">
    <source>
        <dbReference type="ARBA" id="ARBA00023012"/>
    </source>
</evidence>
<evidence type="ECO:0000256" key="6">
    <source>
        <dbReference type="ARBA" id="ARBA00022840"/>
    </source>
</evidence>
<dbReference type="Gene3D" id="3.30.565.10">
    <property type="entry name" value="Histidine kinase-like ATPase, C-terminal domain"/>
    <property type="match status" value="1"/>
</dbReference>
<dbReference type="PRINTS" id="PR00344">
    <property type="entry name" value="BCTRLSENSOR"/>
</dbReference>
<keyword evidence="6" id="KW-0067">ATP-binding</keyword>
<evidence type="ECO:0000256" key="8">
    <source>
        <dbReference type="SAM" id="Coils"/>
    </source>
</evidence>
<dbReference type="Pfam" id="PF02518">
    <property type="entry name" value="HATPase_c"/>
    <property type="match status" value="1"/>
</dbReference>
<feature type="coiled-coil region" evidence="8">
    <location>
        <begin position="20"/>
        <end position="74"/>
    </location>
</feature>
<keyword evidence="3 10" id="KW-0808">Transferase</keyword>
<name>A0A518AKK9_9BACT</name>
<keyword evidence="7" id="KW-0902">Two-component regulatory system</keyword>
<dbReference type="KEGG" id="amuc:Pan181_14560"/>
<evidence type="ECO:0000313" key="11">
    <source>
        <dbReference type="Proteomes" id="UP000315750"/>
    </source>
</evidence>
<protein>
    <recommendedName>
        <fullName evidence="2">histidine kinase</fullName>
        <ecNumber evidence="2">2.7.13.3</ecNumber>
    </recommendedName>
</protein>
<evidence type="ECO:0000256" key="5">
    <source>
        <dbReference type="ARBA" id="ARBA00022777"/>
    </source>
</evidence>
<keyword evidence="4" id="KW-0547">Nucleotide-binding</keyword>
<dbReference type="InterPro" id="IPR005467">
    <property type="entry name" value="His_kinase_dom"/>
</dbReference>
<dbReference type="GO" id="GO:0005524">
    <property type="term" value="F:ATP binding"/>
    <property type="evidence" value="ECO:0007669"/>
    <property type="project" value="UniProtKB-KW"/>
</dbReference>
<dbReference type="InterPro" id="IPR036890">
    <property type="entry name" value="HATPase_C_sf"/>
</dbReference>
<dbReference type="PANTHER" id="PTHR43065:SF46">
    <property type="entry name" value="C4-DICARBOXYLATE TRANSPORT SENSOR PROTEIN DCTB"/>
    <property type="match status" value="1"/>
</dbReference>
<keyword evidence="8" id="KW-0175">Coiled coil</keyword>
<keyword evidence="11" id="KW-1185">Reference proteome</keyword>
<dbReference type="SMART" id="SM00387">
    <property type="entry name" value="HATPase_c"/>
    <property type="match status" value="1"/>
</dbReference>
<dbReference type="EMBL" id="CP036278">
    <property type="protein sequence ID" value="QDU55267.1"/>
    <property type="molecule type" value="Genomic_DNA"/>
</dbReference>
<gene>
    <name evidence="10" type="primary">fixL_4</name>
    <name evidence="10" type="ORF">Pan181_14560</name>
</gene>
<dbReference type="EC" id="2.7.13.3" evidence="2"/>
<evidence type="ECO:0000259" key="9">
    <source>
        <dbReference type="PROSITE" id="PS50109"/>
    </source>
</evidence>
<dbReference type="SUPFAM" id="SSF55874">
    <property type="entry name" value="ATPase domain of HSP90 chaperone/DNA topoisomerase II/histidine kinase"/>
    <property type="match status" value="1"/>
</dbReference>
<organism evidence="10 11">
    <name type="scientific">Aeoliella mucimassa</name>
    <dbReference type="NCBI Taxonomy" id="2527972"/>
    <lineage>
        <taxon>Bacteria</taxon>
        <taxon>Pseudomonadati</taxon>
        <taxon>Planctomycetota</taxon>
        <taxon>Planctomycetia</taxon>
        <taxon>Pirellulales</taxon>
        <taxon>Lacipirellulaceae</taxon>
        <taxon>Aeoliella</taxon>
    </lineage>
</organism>
<dbReference type="PANTHER" id="PTHR43065">
    <property type="entry name" value="SENSOR HISTIDINE KINASE"/>
    <property type="match status" value="1"/>
</dbReference>
<evidence type="ECO:0000256" key="2">
    <source>
        <dbReference type="ARBA" id="ARBA00012438"/>
    </source>
</evidence>
<accession>A0A518AKK9</accession>
<sequence>MGQAMIDEQTAVQTDWELRCRAAERTVAVLKNKVKELYNEGAQTSIHKQLERAKQRELEHRNHAAAERQKLQEEFIAVSRQAGMAEIAVGVLHNVGNVLNSVNTSAHMVRNRLRKSRATTLKQACDLLQKNEQNLVDYLTNDPQGQKLPLLLARAAEAVLRENEDALVEIHTLERHIEHIERIVAKQQSYAKVSSMLESIQVEKLVEDAIQINDASLIRHDIRLERHFARVPSVITDKHKVMQILVNLIKNAKEAVSDLTLKERHIELRIVHTSDDMVSVSVTDNGVGISAENLERIFTYGFTTKSFGHGFGLHACSITAKELCGTLSVDSPGENLGATFTLSLPIENVVPARFSRDHEDQLYANPL</sequence>
<dbReference type="OrthoDB" id="229369at2"/>